<protein>
    <recommendedName>
        <fullName evidence="2">GerMN domain-containing protein</fullName>
    </recommendedName>
</protein>
<dbReference type="SMART" id="SM00909">
    <property type="entry name" value="Germane"/>
    <property type="match status" value="1"/>
</dbReference>
<dbReference type="OrthoDB" id="3993at2"/>
<feature type="transmembrane region" description="Helical" evidence="1">
    <location>
        <begin position="38"/>
        <end position="60"/>
    </location>
</feature>
<sequence>MARDDYRREYDRYEGRRYETGRDEEERPRRKAPMPFRILAWLSLMAIFFAVGYGATSLAFRYMDDRGRRITGTVTSPEEVQMRPLSEDVAQAGGGSLRVYVPSGESFEERDFKVPVAGSDEEAMRAVLDFLLAELRSSGWMADSVRVLHLFRSGDWLYLNLNGAFYEGLKGLGKDRAGMVITAIVKTMQDNFKPTRKVKFYVDGQDVSDRSVVDLSKPWTIKN</sequence>
<feature type="domain" description="GerMN" evidence="2">
    <location>
        <begin position="124"/>
        <end position="211"/>
    </location>
</feature>
<dbReference type="EMBL" id="CP001818">
    <property type="protein sequence ID" value="ACZ19754.1"/>
    <property type="molecule type" value="Genomic_DNA"/>
</dbReference>
<dbReference type="InterPro" id="IPR019606">
    <property type="entry name" value="GerMN"/>
</dbReference>
<evidence type="ECO:0000313" key="3">
    <source>
        <dbReference type="EMBL" id="ACZ19754.1"/>
    </source>
</evidence>
<evidence type="ECO:0000256" key="1">
    <source>
        <dbReference type="SAM" id="Phobius"/>
    </source>
</evidence>
<dbReference type="EnsemblBacteria" id="ACZ19754">
    <property type="protein sequence ID" value="ACZ19754"/>
    <property type="gene ID" value="Taci_1533"/>
</dbReference>
<dbReference type="AlphaFoldDB" id="D1B6W3"/>
<keyword evidence="1" id="KW-0812">Transmembrane</keyword>
<dbReference type="KEGG" id="tai:Taci_1533"/>
<keyword evidence="4" id="KW-1185">Reference proteome</keyword>
<organism evidence="3 4">
    <name type="scientific">Thermanaerovibrio acidaminovorans (strain ATCC 49978 / DSM 6589 / Su883)</name>
    <name type="common">Selenomonas acidaminovorans</name>
    <dbReference type="NCBI Taxonomy" id="525903"/>
    <lineage>
        <taxon>Bacteria</taxon>
        <taxon>Thermotogati</taxon>
        <taxon>Synergistota</taxon>
        <taxon>Synergistia</taxon>
        <taxon>Synergistales</taxon>
        <taxon>Synergistaceae</taxon>
        <taxon>Thermanaerovibrio</taxon>
    </lineage>
</organism>
<dbReference type="RefSeq" id="WP_012870263.1">
    <property type="nucleotide sequence ID" value="NC_013522.1"/>
</dbReference>
<keyword evidence="1" id="KW-0472">Membrane</keyword>
<dbReference type="HOGENOM" id="CLU_084424_0_0_0"/>
<evidence type="ECO:0000313" key="4">
    <source>
        <dbReference type="Proteomes" id="UP000002030"/>
    </source>
</evidence>
<reference evidence="3 4" key="1">
    <citation type="journal article" date="2009" name="Stand. Genomic Sci.">
        <title>Complete genome sequence of Thermanaerovibrio acidaminovorans type strain (Su883).</title>
        <authorList>
            <person name="Chovatia M."/>
            <person name="Sikorski J."/>
            <person name="Schroder M."/>
            <person name="Lapidus A."/>
            <person name="Nolan M."/>
            <person name="Tice H."/>
            <person name="Glavina Del Rio T."/>
            <person name="Copeland A."/>
            <person name="Cheng J.F."/>
            <person name="Lucas S."/>
            <person name="Chen F."/>
            <person name="Bruce D."/>
            <person name="Goodwin L."/>
            <person name="Pitluck S."/>
            <person name="Ivanova N."/>
            <person name="Mavromatis K."/>
            <person name="Ovchinnikova G."/>
            <person name="Pati A."/>
            <person name="Chen A."/>
            <person name="Palaniappan K."/>
            <person name="Land M."/>
            <person name="Hauser L."/>
            <person name="Chang Y.J."/>
            <person name="Jeffries C.D."/>
            <person name="Chain P."/>
            <person name="Saunders E."/>
            <person name="Detter J.C."/>
            <person name="Brettin T."/>
            <person name="Rohde M."/>
            <person name="Goker M."/>
            <person name="Spring S."/>
            <person name="Bristow J."/>
            <person name="Markowitz V."/>
            <person name="Hugenholtz P."/>
            <person name="Kyrpides N.C."/>
            <person name="Klenk H.P."/>
            <person name="Eisen J.A."/>
        </authorList>
    </citation>
    <scope>NUCLEOTIDE SEQUENCE [LARGE SCALE GENOMIC DNA]</scope>
    <source>
        <strain evidence="4">ATCC 49978 / DSM 6589 / Su883</strain>
    </source>
</reference>
<name>D1B6W3_THEAS</name>
<accession>D1B6W3</accession>
<keyword evidence="1" id="KW-1133">Transmembrane helix</keyword>
<evidence type="ECO:0000259" key="2">
    <source>
        <dbReference type="SMART" id="SM00909"/>
    </source>
</evidence>
<dbReference type="STRING" id="525903.Taci_1533"/>
<proteinExistence type="predicted"/>
<gene>
    <name evidence="3" type="ordered locus">Taci_1533</name>
</gene>
<dbReference type="Proteomes" id="UP000002030">
    <property type="component" value="Chromosome"/>
</dbReference>
<dbReference type="Pfam" id="PF10646">
    <property type="entry name" value="Germane"/>
    <property type="match status" value="1"/>
</dbReference>
<dbReference type="eggNOG" id="COG5401">
    <property type="taxonomic scope" value="Bacteria"/>
</dbReference>